<sequence length="789" mass="87984">MKPQADGRLLRDGGTSSIRETDRIGDSSDPEVHSPDKGAVLIHEQQHVPRFWGQAKPRQRFLRRAGKRALVLGFLSIIFVGGAVGFLAWLWYGSRSGELWRRLALGGWSSQAVAIASLVLRTALVLLAGIATSMIASVALEDGGVPLRNAVDLSVARFASPGPNTFWYETFFQRDFIAVPLRGLLGALILSTLAVQFSSTILLSDIGNGRVVGFLGNSTNSTGFSWAHATFGHTADGRFRWTGDFESHNAPFQSQQEFWSGQLRSSHAFAEYTSPRVTSHEAIDDTGPTLRAFLPIENQGIRYKLRNFSGLAPVFDTRVVCVRPDFVEGYLYQKIYNLTLKLPDFSDTIPGLRTSRENFIVELPRVDPRGSHGWTIYPLSNSVGGLLSQLDASGQRDLNLTYKKYDEGRAPSRFQGHVKPLGVWRSDDQRACGVDLGNAYVVMDTRGPFDSAWFPGGYDYDGKKGLDGPGHGPWRRIDVEHDAQDPLTSLGNVTICFDSLPKGAQYHHIQDFEIKASGTGTRFEPSITFRAAKENLDIIALRSQLGPPKDEGRLTIEERNILRLDSVESIYDVVKRSSKQWDEYCSLASEIERDENDLYWHPNIYNRTTYSWIKEMALSISLPIATCTGNCVVRGNGESIRASRGLSWIIDEITRPTESPALGIRAALTQVLRETYYSWLTTLDYESELRTVTAELVQIPLKHHGFWVVCGLTFLHLALCAIAILLFAMLTETSCLNNGWQATAVLVNHEDSKRILEEARDMGDDEVKRWISTDRSLSRRFIVGRGKSN</sequence>
<feature type="transmembrane region" description="Helical" evidence="2">
    <location>
        <begin position="112"/>
        <end position="140"/>
    </location>
</feature>
<evidence type="ECO:0000256" key="1">
    <source>
        <dbReference type="SAM" id="MobiDB-lite"/>
    </source>
</evidence>
<reference evidence="3" key="1">
    <citation type="journal article" date="2020" name="Stud. Mycol.">
        <title>101 Dothideomycetes genomes: a test case for predicting lifestyles and emergence of pathogens.</title>
        <authorList>
            <person name="Haridas S."/>
            <person name="Albert R."/>
            <person name="Binder M."/>
            <person name="Bloem J."/>
            <person name="Labutti K."/>
            <person name="Salamov A."/>
            <person name="Andreopoulos B."/>
            <person name="Baker S."/>
            <person name="Barry K."/>
            <person name="Bills G."/>
            <person name="Bluhm B."/>
            <person name="Cannon C."/>
            <person name="Castanera R."/>
            <person name="Culley D."/>
            <person name="Daum C."/>
            <person name="Ezra D."/>
            <person name="Gonzalez J."/>
            <person name="Henrissat B."/>
            <person name="Kuo A."/>
            <person name="Liang C."/>
            <person name="Lipzen A."/>
            <person name="Lutzoni F."/>
            <person name="Magnuson J."/>
            <person name="Mondo S."/>
            <person name="Nolan M."/>
            <person name="Ohm R."/>
            <person name="Pangilinan J."/>
            <person name="Park H.-J."/>
            <person name="Ramirez L."/>
            <person name="Alfaro M."/>
            <person name="Sun H."/>
            <person name="Tritt A."/>
            <person name="Yoshinaga Y."/>
            <person name="Zwiers L.-H."/>
            <person name="Turgeon B."/>
            <person name="Goodwin S."/>
            <person name="Spatafora J."/>
            <person name="Crous P."/>
            <person name="Grigoriev I."/>
        </authorList>
    </citation>
    <scope>NUCLEOTIDE SEQUENCE</scope>
    <source>
        <strain evidence="3">CBS 125425</strain>
    </source>
</reference>
<protein>
    <submittedName>
        <fullName evidence="3">Uncharacterized protein</fullName>
    </submittedName>
</protein>
<proteinExistence type="predicted"/>
<feature type="compositionally biased region" description="Basic and acidic residues" evidence="1">
    <location>
        <begin position="19"/>
        <end position="35"/>
    </location>
</feature>
<feature type="transmembrane region" description="Helical" evidence="2">
    <location>
        <begin position="183"/>
        <end position="203"/>
    </location>
</feature>
<comment type="caution">
    <text evidence="3">The sequence shown here is derived from an EMBL/GenBank/DDBJ whole genome shotgun (WGS) entry which is preliminary data.</text>
</comment>
<dbReference type="EMBL" id="ML996304">
    <property type="protein sequence ID" value="KAF2727921.1"/>
    <property type="molecule type" value="Genomic_DNA"/>
</dbReference>
<keyword evidence="4" id="KW-1185">Reference proteome</keyword>
<feature type="region of interest" description="Disordered" evidence="1">
    <location>
        <begin position="1"/>
        <end position="35"/>
    </location>
</feature>
<gene>
    <name evidence="3" type="ORF">EJ04DRAFT_569950</name>
</gene>
<keyword evidence="2" id="KW-0472">Membrane</keyword>
<keyword evidence="2" id="KW-0812">Transmembrane</keyword>
<evidence type="ECO:0000313" key="4">
    <source>
        <dbReference type="Proteomes" id="UP000799444"/>
    </source>
</evidence>
<keyword evidence="2" id="KW-1133">Transmembrane helix</keyword>
<dbReference type="OrthoDB" id="5428040at2759"/>
<evidence type="ECO:0000313" key="3">
    <source>
        <dbReference type="EMBL" id="KAF2727921.1"/>
    </source>
</evidence>
<feature type="transmembrane region" description="Helical" evidence="2">
    <location>
        <begin position="706"/>
        <end position="730"/>
    </location>
</feature>
<dbReference type="Proteomes" id="UP000799444">
    <property type="component" value="Unassembled WGS sequence"/>
</dbReference>
<feature type="transmembrane region" description="Helical" evidence="2">
    <location>
        <begin position="69"/>
        <end position="92"/>
    </location>
</feature>
<evidence type="ECO:0000256" key="2">
    <source>
        <dbReference type="SAM" id="Phobius"/>
    </source>
</evidence>
<accession>A0A9P4UWH3</accession>
<organism evidence="3 4">
    <name type="scientific">Polyplosphaeria fusca</name>
    <dbReference type="NCBI Taxonomy" id="682080"/>
    <lineage>
        <taxon>Eukaryota</taxon>
        <taxon>Fungi</taxon>
        <taxon>Dikarya</taxon>
        <taxon>Ascomycota</taxon>
        <taxon>Pezizomycotina</taxon>
        <taxon>Dothideomycetes</taxon>
        <taxon>Pleosporomycetidae</taxon>
        <taxon>Pleosporales</taxon>
        <taxon>Tetraplosphaeriaceae</taxon>
        <taxon>Polyplosphaeria</taxon>
    </lineage>
</organism>
<name>A0A9P4UWH3_9PLEO</name>
<dbReference type="AlphaFoldDB" id="A0A9P4UWH3"/>